<evidence type="ECO:0000256" key="13">
    <source>
        <dbReference type="PROSITE-ProRule" id="PRU10143"/>
    </source>
</evidence>
<evidence type="ECO:0000259" key="18">
    <source>
        <dbReference type="Pfam" id="PF07715"/>
    </source>
</evidence>
<evidence type="ECO:0000256" key="15">
    <source>
        <dbReference type="RuleBase" id="RU003357"/>
    </source>
</evidence>
<feature type="domain" description="TonB-dependent receptor-like beta-barrel" evidence="17">
    <location>
        <begin position="267"/>
        <end position="644"/>
    </location>
</feature>
<feature type="short sequence motif" description="TonB box" evidence="13">
    <location>
        <begin position="44"/>
        <end position="50"/>
    </location>
</feature>
<evidence type="ECO:0000256" key="2">
    <source>
        <dbReference type="ARBA" id="ARBA00022448"/>
    </source>
</evidence>
<evidence type="ECO:0000256" key="6">
    <source>
        <dbReference type="ARBA" id="ARBA00022729"/>
    </source>
</evidence>
<evidence type="ECO:0000256" key="4">
    <source>
        <dbReference type="ARBA" id="ARBA00022496"/>
    </source>
</evidence>
<evidence type="ECO:0000256" key="5">
    <source>
        <dbReference type="ARBA" id="ARBA00022692"/>
    </source>
</evidence>
<comment type="caution">
    <text evidence="19">The sequence shown here is derived from an EMBL/GenBank/DDBJ whole genome shotgun (WGS) entry which is preliminary data.</text>
</comment>
<dbReference type="EMBL" id="BMYP01000030">
    <property type="protein sequence ID" value="GHD79408.1"/>
    <property type="molecule type" value="Genomic_DNA"/>
</dbReference>
<dbReference type="InterPro" id="IPR036942">
    <property type="entry name" value="Beta-barrel_TonB_sf"/>
</dbReference>
<evidence type="ECO:0000256" key="10">
    <source>
        <dbReference type="ARBA" id="ARBA00023136"/>
    </source>
</evidence>
<gene>
    <name evidence="19" type="ORF">GCM10011419_22800</name>
</gene>
<evidence type="ECO:0000256" key="9">
    <source>
        <dbReference type="ARBA" id="ARBA00023077"/>
    </source>
</evidence>
<dbReference type="RefSeq" id="WP_189353784.1">
    <property type="nucleotide sequence ID" value="NZ_BMYP01000030.1"/>
</dbReference>
<evidence type="ECO:0000256" key="3">
    <source>
        <dbReference type="ARBA" id="ARBA00022452"/>
    </source>
</evidence>
<evidence type="ECO:0000256" key="7">
    <source>
        <dbReference type="ARBA" id="ARBA00023004"/>
    </source>
</evidence>
<feature type="chain" id="PRO_5046108352" evidence="16">
    <location>
        <begin position="36"/>
        <end position="675"/>
    </location>
</feature>
<dbReference type="PROSITE" id="PS01156">
    <property type="entry name" value="TONB_DEPENDENT_REC_2"/>
    <property type="match status" value="1"/>
</dbReference>
<dbReference type="PROSITE" id="PS52016">
    <property type="entry name" value="TONB_DEPENDENT_REC_3"/>
    <property type="match status" value="1"/>
</dbReference>
<keyword evidence="6 16" id="KW-0732">Signal</keyword>
<evidence type="ECO:0000259" key="17">
    <source>
        <dbReference type="Pfam" id="PF00593"/>
    </source>
</evidence>
<keyword evidence="20" id="KW-1185">Reference proteome</keyword>
<feature type="signal peptide" evidence="16">
    <location>
        <begin position="1"/>
        <end position="35"/>
    </location>
</feature>
<keyword evidence="11 12" id="KW-0998">Cell outer membrane</keyword>
<evidence type="ECO:0000256" key="14">
    <source>
        <dbReference type="PROSITE-ProRule" id="PRU10144"/>
    </source>
</evidence>
<dbReference type="Proteomes" id="UP000662678">
    <property type="component" value="Unassembled WGS sequence"/>
</dbReference>
<keyword evidence="3 12" id="KW-1134">Transmembrane beta strand</keyword>
<dbReference type="PANTHER" id="PTHR32552">
    <property type="entry name" value="FERRICHROME IRON RECEPTOR-RELATED"/>
    <property type="match status" value="1"/>
</dbReference>
<dbReference type="InterPro" id="IPR010916">
    <property type="entry name" value="TonB_box_CS"/>
</dbReference>
<keyword evidence="2 12" id="KW-0813">Transport</keyword>
<evidence type="ECO:0000256" key="11">
    <source>
        <dbReference type="ARBA" id="ARBA00023237"/>
    </source>
</evidence>
<dbReference type="InterPro" id="IPR000531">
    <property type="entry name" value="Beta-barrel_TonB"/>
</dbReference>
<keyword evidence="8" id="KW-0406">Ion transport</keyword>
<evidence type="ECO:0000256" key="12">
    <source>
        <dbReference type="PROSITE-ProRule" id="PRU01360"/>
    </source>
</evidence>
<name>A0ABQ3HDX1_9NEIS</name>
<feature type="short sequence motif" description="TonB C-terminal box" evidence="14">
    <location>
        <begin position="658"/>
        <end position="675"/>
    </location>
</feature>
<protein>
    <submittedName>
        <fullName evidence="19">TonB-dependent receptor</fullName>
    </submittedName>
</protein>
<evidence type="ECO:0000313" key="19">
    <source>
        <dbReference type="EMBL" id="GHD79408.1"/>
    </source>
</evidence>
<keyword evidence="7" id="KW-0408">Iron</keyword>
<sequence length="675" mass="72625">MMKKRKYADRSLAANPLYAILCGSILLLSAAAVHAADGEAVLDTVTVTGEKMKRSLARTTTAVSVLQGEQVDNGDIGSVNEVAALVPNMTINAVGGVNIRGVEGAGPGVGFYSFVGGGRPRISTSIDGVADVWTGQQYLDMDMWDVKQVEVLRGPQSTTQGRNALGGAVLVQTNDPAFHQEGALRLGRESEDGRTSVAGMLSGALVEDELAYRLAANAVKGHGFINYTGVSGQDASALERLNVRGKLLWKPKSLPQLQARLTVSHRDYQGEYLNLISGPDLGTYTYNASARSNVRLQDSQNTTTTLDTEYDFQNGVTGHLQYSLGDNHIAFEQHPSRMSLALDDQNHTLEGRLVFNRSQSALSGVLGLYAYRRNQDLNANTATANVFRGTDKVGTLAAYGDGELALNEHWSLLAGLRAERETQNRDITYYGAPIKGDVGNTLLLPKVGISHQWSPATRMSFVVRQGYNPGGVSVDENNAVFEYDSEKVNAYEYALKTRQGGMLLGANLFYNDYTDYQMSYASRLRNVPQAHSVGLELSAAASIGGGLEVNAGLGLLRSKVDKAPAGAAGIAGKEMTYAPEITANLGVKKQWGSWTAAANLQYVGEYYTDIANTGTGIGGDYNLLNLNLAYALNDDTTVRAYVKNALNEDITLGKRTNGFYVGAPRTVGMNVDYRF</sequence>
<evidence type="ECO:0000256" key="1">
    <source>
        <dbReference type="ARBA" id="ARBA00004571"/>
    </source>
</evidence>
<dbReference type="Pfam" id="PF07715">
    <property type="entry name" value="Plug"/>
    <property type="match status" value="1"/>
</dbReference>
<accession>A0ABQ3HDX1</accession>
<feature type="domain" description="TonB-dependent receptor plug" evidence="18">
    <location>
        <begin position="57"/>
        <end position="168"/>
    </location>
</feature>
<organism evidence="19 20">
    <name type="scientific">Vogesella fluminis</name>
    <dbReference type="NCBI Taxonomy" id="1069161"/>
    <lineage>
        <taxon>Bacteria</taxon>
        <taxon>Pseudomonadati</taxon>
        <taxon>Pseudomonadota</taxon>
        <taxon>Betaproteobacteria</taxon>
        <taxon>Neisseriales</taxon>
        <taxon>Chromobacteriaceae</taxon>
        <taxon>Vogesella</taxon>
    </lineage>
</organism>
<proteinExistence type="inferred from homology"/>
<dbReference type="Pfam" id="PF00593">
    <property type="entry name" value="TonB_dep_Rec_b-barrel"/>
    <property type="match status" value="1"/>
</dbReference>
<keyword evidence="4" id="KW-0410">Iron transport</keyword>
<dbReference type="InterPro" id="IPR012910">
    <property type="entry name" value="Plug_dom"/>
</dbReference>
<keyword evidence="9 13" id="KW-0798">TonB box</keyword>
<dbReference type="Gene3D" id="2.40.170.20">
    <property type="entry name" value="TonB-dependent receptor, beta-barrel domain"/>
    <property type="match status" value="1"/>
</dbReference>
<comment type="similarity">
    <text evidence="12 15">Belongs to the TonB-dependent receptor family.</text>
</comment>
<comment type="subcellular location">
    <subcellularLocation>
        <location evidence="1 12">Cell outer membrane</location>
        <topology evidence="1 12">Multi-pass membrane protein</topology>
    </subcellularLocation>
</comment>
<keyword evidence="10 12" id="KW-0472">Membrane</keyword>
<evidence type="ECO:0000313" key="20">
    <source>
        <dbReference type="Proteomes" id="UP000662678"/>
    </source>
</evidence>
<dbReference type="InterPro" id="IPR039426">
    <property type="entry name" value="TonB-dep_rcpt-like"/>
</dbReference>
<keyword evidence="5 12" id="KW-0812">Transmembrane</keyword>
<evidence type="ECO:0000256" key="8">
    <source>
        <dbReference type="ARBA" id="ARBA00023065"/>
    </source>
</evidence>
<dbReference type="PANTHER" id="PTHR32552:SF81">
    <property type="entry name" value="TONB-DEPENDENT OUTER MEMBRANE RECEPTOR"/>
    <property type="match status" value="1"/>
</dbReference>
<keyword evidence="19" id="KW-0675">Receptor</keyword>
<reference evidence="20" key="1">
    <citation type="journal article" date="2019" name="Int. J. Syst. Evol. Microbiol.">
        <title>The Global Catalogue of Microorganisms (GCM) 10K type strain sequencing project: providing services to taxonomists for standard genome sequencing and annotation.</title>
        <authorList>
            <consortium name="The Broad Institute Genomics Platform"/>
            <consortium name="The Broad Institute Genome Sequencing Center for Infectious Disease"/>
            <person name="Wu L."/>
            <person name="Ma J."/>
        </authorList>
    </citation>
    <scope>NUCLEOTIDE SEQUENCE [LARGE SCALE GENOMIC DNA]</scope>
    <source>
        <strain evidence="20">KCTC 23713</strain>
    </source>
</reference>
<dbReference type="PROSITE" id="PS00430">
    <property type="entry name" value="TONB_DEPENDENT_REC_1"/>
    <property type="match status" value="1"/>
</dbReference>
<dbReference type="InterPro" id="IPR010917">
    <property type="entry name" value="TonB_rcpt_CS"/>
</dbReference>
<evidence type="ECO:0000256" key="16">
    <source>
        <dbReference type="SAM" id="SignalP"/>
    </source>
</evidence>
<dbReference type="SUPFAM" id="SSF56935">
    <property type="entry name" value="Porins"/>
    <property type="match status" value="1"/>
</dbReference>